<protein>
    <recommendedName>
        <fullName evidence="4">DUF5666 domain-containing protein</fullName>
    </recommendedName>
</protein>
<dbReference type="EMBL" id="MGAQ01000015">
    <property type="protein sequence ID" value="OGK50555.1"/>
    <property type="molecule type" value="Genomic_DNA"/>
</dbReference>
<name>A0A1F7J4L6_9BACT</name>
<gene>
    <name evidence="2" type="ORF">A3B50_02115</name>
</gene>
<organism evidence="2 3">
    <name type="scientific">Candidatus Roizmanbacteria bacterium RIFCSPLOWO2_01_FULL_40_42</name>
    <dbReference type="NCBI Taxonomy" id="1802066"/>
    <lineage>
        <taxon>Bacteria</taxon>
        <taxon>Candidatus Roizmaniibacteriota</taxon>
    </lineage>
</organism>
<dbReference type="AlphaFoldDB" id="A0A1F7J4L6"/>
<reference evidence="2 3" key="1">
    <citation type="journal article" date="2016" name="Nat. Commun.">
        <title>Thousands of microbial genomes shed light on interconnected biogeochemical processes in an aquifer system.</title>
        <authorList>
            <person name="Anantharaman K."/>
            <person name="Brown C.T."/>
            <person name="Hug L.A."/>
            <person name="Sharon I."/>
            <person name="Castelle C.J."/>
            <person name="Probst A.J."/>
            <person name="Thomas B.C."/>
            <person name="Singh A."/>
            <person name="Wilkins M.J."/>
            <person name="Karaoz U."/>
            <person name="Brodie E.L."/>
            <person name="Williams K.H."/>
            <person name="Hubbard S.S."/>
            <person name="Banfield J.F."/>
        </authorList>
    </citation>
    <scope>NUCLEOTIDE SEQUENCE [LARGE SCALE GENOMIC DNA]</scope>
</reference>
<proteinExistence type="predicted"/>
<feature type="signal peptide" evidence="1">
    <location>
        <begin position="1"/>
        <end position="21"/>
    </location>
</feature>
<sequence length="226" mass="25448">MKKIVSFFAIFILVSQMSLFAQGKVATPTAQENGIQQLKDKLEEKVVELQKKDQKAITGIVSENKKSTVTIKSADGTVYRIKIDNVITKLYDVASGDKKEFKIDDLEKGDFIIVSGPVSDQVATANNIYRDVQYLMGSGKITEANATDFFLKVLTPEKETLTLDVEDSTKRFLIDVKTFEAETIGFAKIKEGDTIHYVVKRTGTEREKNRYSATKILIIPQEYFQK</sequence>
<evidence type="ECO:0000313" key="2">
    <source>
        <dbReference type="EMBL" id="OGK50555.1"/>
    </source>
</evidence>
<dbReference type="Proteomes" id="UP000178558">
    <property type="component" value="Unassembled WGS sequence"/>
</dbReference>
<evidence type="ECO:0008006" key="4">
    <source>
        <dbReference type="Google" id="ProtNLM"/>
    </source>
</evidence>
<keyword evidence="1" id="KW-0732">Signal</keyword>
<evidence type="ECO:0000256" key="1">
    <source>
        <dbReference type="SAM" id="SignalP"/>
    </source>
</evidence>
<accession>A0A1F7J4L6</accession>
<comment type="caution">
    <text evidence="2">The sequence shown here is derived from an EMBL/GenBank/DDBJ whole genome shotgun (WGS) entry which is preliminary data.</text>
</comment>
<feature type="chain" id="PRO_5009529399" description="DUF5666 domain-containing protein" evidence="1">
    <location>
        <begin position="22"/>
        <end position="226"/>
    </location>
</feature>
<evidence type="ECO:0000313" key="3">
    <source>
        <dbReference type="Proteomes" id="UP000178558"/>
    </source>
</evidence>